<dbReference type="Proteomes" id="UP000694411">
    <property type="component" value="Chromosome 19"/>
</dbReference>
<reference evidence="1" key="1">
    <citation type="submission" date="2018-05" db="EMBL/GenBank/DDBJ databases">
        <title>Whole genome of Theropithecus gelada.</title>
        <authorList>
            <person name="Chiou K.L."/>
            <person name="Snyder-Mackler N."/>
        </authorList>
    </citation>
    <scope>NUCLEOTIDE SEQUENCE [LARGE SCALE GENOMIC DNA]</scope>
</reference>
<reference evidence="1" key="2">
    <citation type="submission" date="2025-08" db="UniProtKB">
        <authorList>
            <consortium name="Ensembl"/>
        </authorList>
    </citation>
    <scope>IDENTIFICATION</scope>
</reference>
<proteinExistence type="predicted"/>
<organism evidence="1 2">
    <name type="scientific">Theropithecus gelada</name>
    <name type="common">Gelada baboon</name>
    <dbReference type="NCBI Taxonomy" id="9565"/>
    <lineage>
        <taxon>Eukaryota</taxon>
        <taxon>Metazoa</taxon>
        <taxon>Chordata</taxon>
        <taxon>Craniata</taxon>
        <taxon>Vertebrata</taxon>
        <taxon>Euteleostomi</taxon>
        <taxon>Mammalia</taxon>
        <taxon>Eutheria</taxon>
        <taxon>Euarchontoglires</taxon>
        <taxon>Primates</taxon>
        <taxon>Haplorrhini</taxon>
        <taxon>Catarrhini</taxon>
        <taxon>Cercopithecidae</taxon>
        <taxon>Cercopithecinae</taxon>
        <taxon>Theropithecus</taxon>
    </lineage>
</organism>
<sequence length="141" mass="15808">MPQLSPSWLGLGLVAASPWLLLLLAGASWLLDRFLAWTCAFWDSCRCLKYFPQPPKQKWVWGHQDLITAMEEGLKNLTQMSATYSQDFRIWMDSIFPFIVLCHPNIIRSITNASGIHAELAGVGAGGFHPRASSFFSPKLL</sequence>
<dbReference type="AlphaFoldDB" id="A0A8D2JYT4"/>
<keyword evidence="2" id="KW-1185">Reference proteome</keyword>
<protein>
    <submittedName>
        <fullName evidence="1">Uncharacterized protein</fullName>
    </submittedName>
</protein>
<dbReference type="Ensembl" id="ENSTGET00000013748.1">
    <property type="protein sequence ID" value="ENSTGEP00000011435.1"/>
    <property type="gene ID" value="ENSTGEG00000009329.1"/>
</dbReference>
<name>A0A8D2JYT4_THEGE</name>
<reference evidence="1" key="3">
    <citation type="submission" date="2025-09" db="UniProtKB">
        <authorList>
            <consortium name="Ensembl"/>
        </authorList>
    </citation>
    <scope>IDENTIFICATION</scope>
</reference>
<evidence type="ECO:0000313" key="2">
    <source>
        <dbReference type="Proteomes" id="UP000694411"/>
    </source>
</evidence>
<accession>A0A8D2JYT4</accession>
<evidence type="ECO:0000313" key="1">
    <source>
        <dbReference type="Ensembl" id="ENSTGEP00000011435.1"/>
    </source>
</evidence>